<evidence type="ECO:0000313" key="9">
    <source>
        <dbReference type="Proteomes" id="UP000095009"/>
    </source>
</evidence>
<evidence type="ECO:0000256" key="5">
    <source>
        <dbReference type="ARBA" id="ARBA00029477"/>
    </source>
</evidence>
<sequence length="344" mass="39477">MEGLFFNIDSGFIEAVVRGYRSGLLGSAQYVNLTQCDSLEDLKLQLSATDYGSFLSSFPTLSTSLIQQNAAKKLIAEFRFIRAQAVDPLAKFMDYITYGYMIDNVALLITGTIHERDRSEILERCNPLGWFDTLPALSAATDVESLYDTVLVDTPLAPYFKNCFTHAGDLDDLNIEVIRNRLYKAYLEDFYKFTQTLSNPSNEIMGRLLEFEADRRSINIALNSFDTELSREDKLSLMPEFGKLYPTGTYHLSRADDAESVKYAVEIIGEYQGFFDTGNNKNLEDHFYQMEMELCKAAFTQQFTYSTIWAWLRSKEQEVRNITWIAECIAQNQKERINNYISVF</sequence>
<dbReference type="PIRSF" id="PIRSF018497">
    <property type="entry name" value="V-ATP_synth_D"/>
    <property type="match status" value="1"/>
</dbReference>
<dbReference type="InterPro" id="IPR044911">
    <property type="entry name" value="V-type_ATPase_csu/dsu_dom_3"/>
</dbReference>
<comment type="subunit">
    <text evidence="7">V-ATPase is a heteromultimeric enzyme made up of two complexes: the ATP-hydrolytic V1 complex and the proton translocation V0 complex.</text>
</comment>
<dbReference type="PANTHER" id="PTHR11028">
    <property type="entry name" value="VACUOLAR ATP SYNTHASE SUBUNIT AC39"/>
    <property type="match status" value="1"/>
</dbReference>
<dbReference type="OrthoDB" id="10250083at2759"/>
<dbReference type="EMBL" id="KV454409">
    <property type="protein sequence ID" value="ODQ66075.1"/>
    <property type="molecule type" value="Genomic_DNA"/>
</dbReference>
<keyword evidence="9" id="KW-1185">Reference proteome</keyword>
<evidence type="ECO:0000256" key="1">
    <source>
        <dbReference type="ARBA" id="ARBA00006709"/>
    </source>
</evidence>
<dbReference type="InterPro" id="IPR035067">
    <property type="entry name" value="V-type_ATPase_csu/dsu"/>
</dbReference>
<proteinExistence type="inferred from homology"/>
<comment type="subunit">
    <text evidence="5">V-ATPase is a heteromultimeric enzyme composed of a peripheral catalytic V1 complex (components A to H) attached to an integral membrane V0 proton pore complex (components: a, c, c', c'', d, e, f and VOA1).</text>
</comment>
<evidence type="ECO:0000256" key="2">
    <source>
        <dbReference type="ARBA" id="ARBA00022448"/>
    </source>
</evidence>
<dbReference type="Gene3D" id="1.20.1690.10">
    <property type="entry name" value="V-type ATP synthase subunit C domain"/>
    <property type="match status" value="2"/>
</dbReference>
<name>A0A1E3PKX7_9ASCO</name>
<comment type="function">
    <text evidence="6 7">Subunit of the V0 complex of vacuolar(H+)-ATPase (V-ATPase), a multisubunit enzyme composed of a peripheral complex (V1) that hydrolyzes ATP and a membrane integral complex (V0) that translocates protons. V-ATPase is responsible for acidifying and maintaining the pH of intracellular compartments. This subunit is a non-integral membrane component of the membrane pore domain and is required for proper assembly of the V0 sector. Might be involved in the regulated assembly of V1 subunits onto the membrane sector or alternatively may prevent the passage of protons through V0 pores.</text>
</comment>
<dbReference type="Pfam" id="PF01992">
    <property type="entry name" value="vATP-synt_AC39"/>
    <property type="match status" value="1"/>
</dbReference>
<dbReference type="FunFam" id="1.20.1690.10:FF:000003">
    <property type="entry name" value="V-type proton ATPase subunit"/>
    <property type="match status" value="1"/>
</dbReference>
<keyword evidence="3 7" id="KW-0375">Hydrogen ion transport</keyword>
<dbReference type="AlphaFoldDB" id="A0A1E3PKX7"/>
<dbReference type="GO" id="GO:0046961">
    <property type="term" value="F:proton-transporting ATPase activity, rotational mechanism"/>
    <property type="evidence" value="ECO:0007669"/>
    <property type="project" value="InterPro"/>
</dbReference>
<dbReference type="SUPFAM" id="SSF103486">
    <property type="entry name" value="V-type ATP synthase subunit C"/>
    <property type="match status" value="1"/>
</dbReference>
<evidence type="ECO:0000256" key="3">
    <source>
        <dbReference type="ARBA" id="ARBA00022781"/>
    </source>
</evidence>
<protein>
    <recommendedName>
        <fullName evidence="7">V-type proton ATPase subunit</fullName>
    </recommendedName>
</protein>
<dbReference type="Gene3D" id="1.10.132.50">
    <property type="entry name" value="ATP synthase (C/AC39) subunit, domain 3"/>
    <property type="match status" value="1"/>
</dbReference>
<accession>A0A1E3PKX7</accession>
<gene>
    <name evidence="8" type="ORF">NADFUDRAFT_51346</name>
</gene>
<comment type="similarity">
    <text evidence="1 7">Belongs to the V-ATPase V0D/AC39 subunit family.</text>
</comment>
<dbReference type="InterPro" id="IPR016727">
    <property type="entry name" value="ATPase_V0-cplx_dsu"/>
</dbReference>
<dbReference type="STRING" id="857566.A0A1E3PKX7"/>
<evidence type="ECO:0000256" key="6">
    <source>
        <dbReference type="ARBA" id="ARBA00059115"/>
    </source>
</evidence>
<dbReference type="InterPro" id="IPR036079">
    <property type="entry name" value="ATPase_csu/dsu_sf"/>
</dbReference>
<organism evidence="8 9">
    <name type="scientific">Nadsonia fulvescens var. elongata DSM 6958</name>
    <dbReference type="NCBI Taxonomy" id="857566"/>
    <lineage>
        <taxon>Eukaryota</taxon>
        <taxon>Fungi</taxon>
        <taxon>Dikarya</taxon>
        <taxon>Ascomycota</taxon>
        <taxon>Saccharomycotina</taxon>
        <taxon>Dipodascomycetes</taxon>
        <taxon>Dipodascales</taxon>
        <taxon>Dipodascales incertae sedis</taxon>
        <taxon>Nadsonia</taxon>
    </lineage>
</organism>
<dbReference type="InterPro" id="IPR002843">
    <property type="entry name" value="ATPase_V0-cplx_csu/dsu"/>
</dbReference>
<keyword evidence="4 7" id="KW-0406">Ion transport</keyword>
<dbReference type="GO" id="GO:0033179">
    <property type="term" value="C:proton-transporting V-type ATPase, V0 domain"/>
    <property type="evidence" value="ECO:0007669"/>
    <property type="project" value="InterPro"/>
</dbReference>
<evidence type="ECO:0000256" key="7">
    <source>
        <dbReference type="PIRNR" id="PIRNR018497"/>
    </source>
</evidence>
<dbReference type="Proteomes" id="UP000095009">
    <property type="component" value="Unassembled WGS sequence"/>
</dbReference>
<keyword evidence="2 7" id="KW-0813">Transport</keyword>
<evidence type="ECO:0000313" key="8">
    <source>
        <dbReference type="EMBL" id="ODQ66075.1"/>
    </source>
</evidence>
<reference evidence="8 9" key="1">
    <citation type="journal article" date="2016" name="Proc. Natl. Acad. Sci. U.S.A.">
        <title>Comparative genomics of biotechnologically important yeasts.</title>
        <authorList>
            <person name="Riley R."/>
            <person name="Haridas S."/>
            <person name="Wolfe K.H."/>
            <person name="Lopes M.R."/>
            <person name="Hittinger C.T."/>
            <person name="Goeker M."/>
            <person name="Salamov A.A."/>
            <person name="Wisecaver J.H."/>
            <person name="Long T.M."/>
            <person name="Calvey C.H."/>
            <person name="Aerts A.L."/>
            <person name="Barry K.W."/>
            <person name="Choi C."/>
            <person name="Clum A."/>
            <person name="Coughlan A.Y."/>
            <person name="Deshpande S."/>
            <person name="Douglass A.P."/>
            <person name="Hanson S.J."/>
            <person name="Klenk H.-P."/>
            <person name="LaButti K.M."/>
            <person name="Lapidus A."/>
            <person name="Lindquist E.A."/>
            <person name="Lipzen A.M."/>
            <person name="Meier-Kolthoff J.P."/>
            <person name="Ohm R.A."/>
            <person name="Otillar R.P."/>
            <person name="Pangilinan J.L."/>
            <person name="Peng Y."/>
            <person name="Rokas A."/>
            <person name="Rosa C.A."/>
            <person name="Scheuner C."/>
            <person name="Sibirny A.A."/>
            <person name="Slot J.C."/>
            <person name="Stielow J.B."/>
            <person name="Sun H."/>
            <person name="Kurtzman C.P."/>
            <person name="Blackwell M."/>
            <person name="Grigoriev I.V."/>
            <person name="Jeffries T.W."/>
        </authorList>
    </citation>
    <scope>NUCLEOTIDE SEQUENCE [LARGE SCALE GENOMIC DNA]</scope>
    <source>
        <strain evidence="8 9">DSM 6958</strain>
    </source>
</reference>
<evidence type="ECO:0000256" key="4">
    <source>
        <dbReference type="ARBA" id="ARBA00023065"/>
    </source>
</evidence>